<accession>A0A3A4NKC8</accession>
<keyword evidence="1" id="KW-1133">Transmembrane helix</keyword>
<organism evidence="2 3">
    <name type="scientific">Abyssobacteria bacterium (strain SURF_5)</name>
    <dbReference type="NCBI Taxonomy" id="2093360"/>
    <lineage>
        <taxon>Bacteria</taxon>
        <taxon>Pseudomonadati</taxon>
        <taxon>Candidatus Hydrogenedentota</taxon>
        <taxon>Candidatus Abyssobacteria</taxon>
    </lineage>
</organism>
<dbReference type="Proteomes" id="UP000265882">
    <property type="component" value="Unassembled WGS sequence"/>
</dbReference>
<comment type="caution">
    <text evidence="2">The sequence shown here is derived from an EMBL/GenBank/DDBJ whole genome shotgun (WGS) entry which is preliminary data.</text>
</comment>
<protein>
    <submittedName>
        <fullName evidence="2">Uncharacterized protein</fullName>
    </submittedName>
</protein>
<evidence type="ECO:0000313" key="2">
    <source>
        <dbReference type="EMBL" id="RJP17630.1"/>
    </source>
</evidence>
<proteinExistence type="predicted"/>
<keyword evidence="1" id="KW-0472">Membrane</keyword>
<keyword evidence="1" id="KW-0812">Transmembrane</keyword>
<evidence type="ECO:0000313" key="3">
    <source>
        <dbReference type="Proteomes" id="UP000265882"/>
    </source>
</evidence>
<reference evidence="2 3" key="1">
    <citation type="journal article" date="2017" name="ISME J.">
        <title>Energy and carbon metabolisms in a deep terrestrial subsurface fluid microbial community.</title>
        <authorList>
            <person name="Momper L."/>
            <person name="Jungbluth S.P."/>
            <person name="Lee M.D."/>
            <person name="Amend J.P."/>
        </authorList>
    </citation>
    <scope>NUCLEOTIDE SEQUENCE [LARGE SCALE GENOMIC DNA]</scope>
    <source>
        <strain evidence="2">SURF_5</strain>
    </source>
</reference>
<name>A0A3A4NKC8_ABYX5</name>
<feature type="transmembrane region" description="Helical" evidence="1">
    <location>
        <begin position="108"/>
        <end position="128"/>
    </location>
</feature>
<gene>
    <name evidence="2" type="ORF">C4520_16005</name>
</gene>
<dbReference type="EMBL" id="QZKU01000113">
    <property type="protein sequence ID" value="RJP17630.1"/>
    <property type="molecule type" value="Genomic_DNA"/>
</dbReference>
<feature type="transmembrane region" description="Helical" evidence="1">
    <location>
        <begin position="21"/>
        <end position="53"/>
    </location>
</feature>
<feature type="transmembrane region" description="Helical" evidence="1">
    <location>
        <begin position="148"/>
        <end position="172"/>
    </location>
</feature>
<dbReference type="AlphaFoldDB" id="A0A3A4NKC8"/>
<sequence length="188" mass="20686">MTDFQNEMPPPLPPRKPSGGVVALGIINIVYSALFYSCCGLGSIFTSFLGPVFQKFAEEQELTGFESAGPLQAYNIINGIVIIGLGILLIIGGIGLLRLRPWGRSLSISTAVALIIWILIAFAINLFFLFPTQSRMVSDQFTPEQQMIFLVIAGIVAVFFQLIYPVVLLVCLNLRSIKLQFEEERSQG</sequence>
<feature type="transmembrane region" description="Helical" evidence="1">
    <location>
        <begin position="73"/>
        <end position="96"/>
    </location>
</feature>
<evidence type="ECO:0000256" key="1">
    <source>
        <dbReference type="SAM" id="Phobius"/>
    </source>
</evidence>